<keyword evidence="2" id="KW-0012">Acyltransferase</keyword>
<dbReference type="Proteomes" id="UP000031366">
    <property type="component" value="Unassembled WGS sequence"/>
</dbReference>
<evidence type="ECO:0000313" key="5">
    <source>
        <dbReference type="Proteomes" id="UP000031366"/>
    </source>
</evidence>
<dbReference type="InterPro" id="IPR051556">
    <property type="entry name" value="N-term/lysine_N-AcTrnsfr"/>
</dbReference>
<dbReference type="InterPro" id="IPR016181">
    <property type="entry name" value="Acyl_CoA_acyltransferase"/>
</dbReference>
<gene>
    <name evidence="4" type="ORF">U732_801</name>
</gene>
<proteinExistence type="predicted"/>
<dbReference type="Pfam" id="PF00583">
    <property type="entry name" value="Acetyltransf_1"/>
    <property type="match status" value="1"/>
</dbReference>
<dbReference type="PANTHER" id="PTHR42919">
    <property type="entry name" value="N-ALPHA-ACETYLTRANSFERASE"/>
    <property type="match status" value="1"/>
</dbReference>
<accession>A0A0C1R1S8</accession>
<dbReference type="GO" id="GO:0016747">
    <property type="term" value="F:acyltransferase activity, transferring groups other than amino-acyl groups"/>
    <property type="evidence" value="ECO:0007669"/>
    <property type="project" value="InterPro"/>
</dbReference>
<dbReference type="Gene3D" id="3.40.630.30">
    <property type="match status" value="1"/>
</dbReference>
<keyword evidence="5" id="KW-1185">Reference proteome</keyword>
<evidence type="ECO:0000256" key="2">
    <source>
        <dbReference type="ARBA" id="ARBA00023315"/>
    </source>
</evidence>
<keyword evidence="1 4" id="KW-0808">Transferase</keyword>
<evidence type="ECO:0000256" key="1">
    <source>
        <dbReference type="ARBA" id="ARBA00022679"/>
    </source>
</evidence>
<dbReference type="CDD" id="cd04301">
    <property type="entry name" value="NAT_SF"/>
    <property type="match status" value="1"/>
</dbReference>
<dbReference type="InterPro" id="IPR000182">
    <property type="entry name" value="GNAT_dom"/>
</dbReference>
<comment type="caution">
    <text evidence="4">The sequence shown here is derived from an EMBL/GenBank/DDBJ whole genome shotgun (WGS) entry which is preliminary data.</text>
</comment>
<dbReference type="AlphaFoldDB" id="A0A0C1R1S8"/>
<dbReference type="EMBL" id="AYSO01000020">
    <property type="protein sequence ID" value="KIE44396.1"/>
    <property type="molecule type" value="Genomic_DNA"/>
</dbReference>
<evidence type="ECO:0000259" key="3">
    <source>
        <dbReference type="PROSITE" id="PS51186"/>
    </source>
</evidence>
<dbReference type="PANTHER" id="PTHR42919:SF8">
    <property type="entry name" value="N-ALPHA-ACETYLTRANSFERASE 50"/>
    <property type="match status" value="1"/>
</dbReference>
<dbReference type="OrthoDB" id="2629074at2"/>
<protein>
    <submittedName>
        <fullName evidence="4">Acetyltransferase domain protein</fullName>
    </submittedName>
</protein>
<feature type="domain" description="N-acetyltransferase" evidence="3">
    <location>
        <begin position="4"/>
        <end position="148"/>
    </location>
</feature>
<sequence>MKDLIIRECTHEDLDRIIFLQQQWCNADITYGFIPADKKYIEEKLGKYFFVAELNDEIVGFVYGTVHKAENMSVIDCGQLYIEIDDIYTSTNNRGLGIGSILLEKILEVAKKNGIERSLIYSSTKDIDSIINFYKKHDYKTWYVKMFR</sequence>
<dbReference type="RefSeq" id="WP_039636885.1">
    <property type="nucleotide sequence ID" value="NZ_AYSO01000020.1"/>
</dbReference>
<reference evidence="4 5" key="1">
    <citation type="journal article" date="2015" name="Infect. Genet. Evol.">
        <title>Genomic sequences of six botulinum neurotoxin-producing strains representing three clostridial species illustrate the mobility and diversity of botulinum neurotoxin genes.</title>
        <authorList>
            <person name="Smith T.J."/>
            <person name="Hill K.K."/>
            <person name="Xie G."/>
            <person name="Foley B.T."/>
            <person name="Williamson C.H."/>
            <person name="Foster J.T."/>
            <person name="Johnson S.L."/>
            <person name="Chertkov O."/>
            <person name="Teshima H."/>
            <person name="Gibbons H.S."/>
            <person name="Johnsky L.A."/>
            <person name="Karavis M.A."/>
            <person name="Smith L.A."/>
        </authorList>
    </citation>
    <scope>NUCLEOTIDE SEQUENCE [LARGE SCALE GENOMIC DNA]</scope>
    <source>
        <strain evidence="4 5">CDC 2741</strain>
    </source>
</reference>
<evidence type="ECO:0000313" key="4">
    <source>
        <dbReference type="EMBL" id="KIE44396.1"/>
    </source>
</evidence>
<name>A0A0C1R1S8_9CLOT</name>
<organism evidence="4 5">
    <name type="scientific">Clostridium argentinense CDC 2741</name>
    <dbReference type="NCBI Taxonomy" id="1418104"/>
    <lineage>
        <taxon>Bacteria</taxon>
        <taxon>Bacillati</taxon>
        <taxon>Bacillota</taxon>
        <taxon>Clostridia</taxon>
        <taxon>Eubacteriales</taxon>
        <taxon>Clostridiaceae</taxon>
        <taxon>Clostridium</taxon>
    </lineage>
</organism>
<dbReference type="SUPFAM" id="SSF55729">
    <property type="entry name" value="Acyl-CoA N-acyltransferases (Nat)"/>
    <property type="match status" value="1"/>
</dbReference>
<dbReference type="PROSITE" id="PS51186">
    <property type="entry name" value="GNAT"/>
    <property type="match status" value="1"/>
</dbReference>